<name>A0AAV5EQP5_ELECO</name>
<keyword evidence="2" id="KW-1185">Reference proteome</keyword>
<reference evidence="1" key="2">
    <citation type="submission" date="2021-12" db="EMBL/GenBank/DDBJ databases">
        <title>Resequencing data analysis of finger millet.</title>
        <authorList>
            <person name="Hatakeyama M."/>
            <person name="Aluri S."/>
            <person name="Balachadran M.T."/>
            <person name="Sivarajan S.R."/>
            <person name="Poveda L."/>
            <person name="Shimizu-Inatsugi R."/>
            <person name="Schlapbach R."/>
            <person name="Sreeman S.M."/>
            <person name="Shimizu K.K."/>
        </authorList>
    </citation>
    <scope>NUCLEOTIDE SEQUENCE</scope>
</reference>
<accession>A0AAV5EQP5</accession>
<gene>
    <name evidence="1" type="primary">gb12869</name>
    <name evidence="1" type="ORF">PR202_gb12869</name>
</gene>
<sequence length="153" mass="17742">MMPRPVGSVPIFNGEDYAYWKARMQAYLQSLDPEIWSVTHESNANVNLLEPDYIKCNAKAKNALFACISKDVFAQLDASTTTHGIRTEIQGLYEATSDVKEERYYMLKNKYDHFTRLPHERANTVYSRFHVLVEEINALRDDFKMKPVEVEDS</sequence>
<evidence type="ECO:0008006" key="3">
    <source>
        <dbReference type="Google" id="ProtNLM"/>
    </source>
</evidence>
<organism evidence="1 2">
    <name type="scientific">Eleusine coracana subsp. coracana</name>
    <dbReference type="NCBI Taxonomy" id="191504"/>
    <lineage>
        <taxon>Eukaryota</taxon>
        <taxon>Viridiplantae</taxon>
        <taxon>Streptophyta</taxon>
        <taxon>Embryophyta</taxon>
        <taxon>Tracheophyta</taxon>
        <taxon>Spermatophyta</taxon>
        <taxon>Magnoliopsida</taxon>
        <taxon>Liliopsida</taxon>
        <taxon>Poales</taxon>
        <taxon>Poaceae</taxon>
        <taxon>PACMAD clade</taxon>
        <taxon>Chloridoideae</taxon>
        <taxon>Cynodonteae</taxon>
        <taxon>Eleusininae</taxon>
        <taxon>Eleusine</taxon>
    </lineage>
</organism>
<reference evidence="1" key="1">
    <citation type="journal article" date="2018" name="DNA Res.">
        <title>Multiple hybrid de novo genome assembly of finger millet, an orphan allotetraploid crop.</title>
        <authorList>
            <person name="Hatakeyama M."/>
            <person name="Aluri S."/>
            <person name="Balachadran M.T."/>
            <person name="Sivarajan S.R."/>
            <person name="Patrignani A."/>
            <person name="Gruter S."/>
            <person name="Poveda L."/>
            <person name="Shimizu-Inatsugi R."/>
            <person name="Baeten J."/>
            <person name="Francoijs K.J."/>
            <person name="Nataraja K.N."/>
            <person name="Reddy Y.A.N."/>
            <person name="Phadnis S."/>
            <person name="Ravikumar R.L."/>
            <person name="Schlapbach R."/>
            <person name="Sreeman S.M."/>
            <person name="Shimizu K.K."/>
        </authorList>
    </citation>
    <scope>NUCLEOTIDE SEQUENCE</scope>
</reference>
<dbReference type="AlphaFoldDB" id="A0AAV5EQP5"/>
<evidence type="ECO:0000313" key="1">
    <source>
        <dbReference type="EMBL" id="GJN25083.1"/>
    </source>
</evidence>
<dbReference type="EMBL" id="BQKI01000078">
    <property type="protein sequence ID" value="GJN25083.1"/>
    <property type="molecule type" value="Genomic_DNA"/>
</dbReference>
<protein>
    <recommendedName>
        <fullName evidence="3">DUF4219 domain-containing protein</fullName>
    </recommendedName>
</protein>
<dbReference type="Proteomes" id="UP001054889">
    <property type="component" value="Unassembled WGS sequence"/>
</dbReference>
<comment type="caution">
    <text evidence="1">The sequence shown here is derived from an EMBL/GenBank/DDBJ whole genome shotgun (WGS) entry which is preliminary data.</text>
</comment>
<proteinExistence type="predicted"/>
<evidence type="ECO:0000313" key="2">
    <source>
        <dbReference type="Proteomes" id="UP001054889"/>
    </source>
</evidence>